<evidence type="ECO:0000313" key="4">
    <source>
        <dbReference type="EMBL" id="XDS48142.1"/>
    </source>
</evidence>
<dbReference type="PANTHER" id="PTHR21064">
    <property type="entry name" value="AMINOGLYCOSIDE PHOSPHOTRANSFERASE DOMAIN-CONTAINING PROTEIN-RELATED"/>
    <property type="match status" value="1"/>
</dbReference>
<evidence type="ECO:0000259" key="2">
    <source>
        <dbReference type="Pfam" id="PF01636"/>
    </source>
</evidence>
<name>A0AB39UG52_9BIFI</name>
<feature type="domain" description="Aminoglycoside phosphotransferase" evidence="2">
    <location>
        <begin position="164"/>
        <end position="307"/>
    </location>
</feature>
<dbReference type="Pfam" id="PF01636">
    <property type="entry name" value="APH"/>
    <property type="match status" value="1"/>
</dbReference>
<gene>
    <name evidence="4" type="ORF">QN216_07290</name>
    <name evidence="3" type="ORF">QN217_03170</name>
</gene>
<proteinExistence type="inferred from homology"/>
<dbReference type="GO" id="GO:0004413">
    <property type="term" value="F:homoserine kinase activity"/>
    <property type="evidence" value="ECO:0007669"/>
    <property type="project" value="TreeGrafter"/>
</dbReference>
<dbReference type="GO" id="GO:0009088">
    <property type="term" value="P:threonine biosynthetic process"/>
    <property type="evidence" value="ECO:0007669"/>
    <property type="project" value="TreeGrafter"/>
</dbReference>
<dbReference type="EMBL" id="CP129675">
    <property type="protein sequence ID" value="XDS47153.1"/>
    <property type="molecule type" value="Genomic_DNA"/>
</dbReference>
<dbReference type="AlphaFoldDB" id="A0AB39UG52"/>
<organism evidence="4">
    <name type="scientific">Bifidobacterium fermentum</name>
    <dbReference type="NCBI Taxonomy" id="3059035"/>
    <lineage>
        <taxon>Bacteria</taxon>
        <taxon>Bacillati</taxon>
        <taxon>Actinomycetota</taxon>
        <taxon>Actinomycetes</taxon>
        <taxon>Bifidobacteriales</taxon>
        <taxon>Bifidobacteriaceae</taxon>
        <taxon>Bifidobacterium</taxon>
    </lineage>
</organism>
<reference evidence="4" key="1">
    <citation type="submission" date="2023-07" db="EMBL/GenBank/DDBJ databases">
        <title>Bifidobacterium aquikefiriaerophilum sp. nov. and Bifidobacterium eccum sp. nov., isolated from water kefir.</title>
        <authorList>
            <person name="Breselge S."/>
            <person name="Bellassi P."/>
            <person name="Barcenilla C."/>
            <person name="Alvarez-Ordonez A."/>
            <person name="Morelli L."/>
            <person name="Cotter P.D."/>
        </authorList>
    </citation>
    <scope>NUCLEOTIDE SEQUENCE</scope>
    <source>
        <strain evidence="4">WK013_4_14</strain>
        <strain evidence="3">WK048_4_13</strain>
    </source>
</reference>
<dbReference type="InterPro" id="IPR011009">
    <property type="entry name" value="Kinase-like_dom_sf"/>
</dbReference>
<dbReference type="InterPro" id="IPR050249">
    <property type="entry name" value="Pseudomonas-type_ThrB"/>
</dbReference>
<evidence type="ECO:0000256" key="1">
    <source>
        <dbReference type="ARBA" id="ARBA00038240"/>
    </source>
</evidence>
<dbReference type="Gene3D" id="3.90.1200.10">
    <property type="match status" value="1"/>
</dbReference>
<accession>A0AB39UG52</accession>
<dbReference type="InterPro" id="IPR002575">
    <property type="entry name" value="Aminoglycoside_PTrfase"/>
</dbReference>
<evidence type="ECO:0000313" key="3">
    <source>
        <dbReference type="EMBL" id="XDS47153.1"/>
    </source>
</evidence>
<dbReference type="PANTHER" id="PTHR21064:SF6">
    <property type="entry name" value="AMINOGLYCOSIDE PHOSPHOTRANSFERASE DOMAIN-CONTAINING PROTEIN"/>
    <property type="match status" value="1"/>
</dbReference>
<dbReference type="EMBL" id="CP129682">
    <property type="protein sequence ID" value="XDS48142.1"/>
    <property type="molecule type" value="Genomic_DNA"/>
</dbReference>
<protein>
    <submittedName>
        <fullName evidence="4">Phosphotransferase</fullName>
    </submittedName>
</protein>
<dbReference type="RefSeq" id="WP_369342682.1">
    <property type="nucleotide sequence ID" value="NZ_CP129675.1"/>
</dbReference>
<dbReference type="SUPFAM" id="SSF56112">
    <property type="entry name" value="Protein kinase-like (PK-like)"/>
    <property type="match status" value="1"/>
</dbReference>
<sequence>MDSDGNPQLEIVAQRWPDIEMMESQRILDALDQPLRARSIVSHSGRPTSAASLIRTDRGLVFIKRYSRTVRDVETIAPYHRYAEFLSHSGISTPRFLRFNPEASVSPTAMEELGNTDMLNVDPQLSVAQQHSVNPQTATVAITADAAYEAYMASTGEDRYGKALSWDPPKTLEEARNLGESVAKIDAASRDFDEPRMRPNGMSNTFGLFASDDIHASWKSWVARRPAVQRYIRLTNRDISHDLDIVQPYAGKVAAHYGQLHRQWTHGDPHTSNFLWTGNAPSTVIDFGLADRNTAVFDLAMAIERHAIQWVAVMDGHEDACRPDIAESIIRGYCSHRPLQDAEKLILPELLAICQAESGLNWLQYYMDGVHRLDDAAWCYDVCFLAHTRWFSTGPGRALLDSIRDCLSE</sequence>
<comment type="similarity">
    <text evidence="1">Belongs to the pseudomonas-type ThrB family.</text>
</comment>